<keyword evidence="1" id="KW-0732">Signal</keyword>
<dbReference type="SUPFAM" id="SSF51556">
    <property type="entry name" value="Metallo-dependent hydrolases"/>
    <property type="match status" value="1"/>
</dbReference>
<sequence length="551" mass="60252">MKMRFLLSSALLLVCSGAFAAPTAITNVKGYHILAQSGLTQFDTLVFEQGKVLASGNADLLKQYPQAKVLDGKGETLLPGLIDAHGHLLGLGENLLQVDLRGLSSAHASAEEVKRYHRANPTLDWVVGRGWNQVLWPQKAFPTASQLDEFIPDTPVWLERVDGHAAWVNSKALKIAGITKDTLDPPGGQIIRDAQGNPTGVLIDNAMWLVAEHLPASDTTMMQASLNAATQHLLSLGITSMHDAGVNHQTYDFYQQQALNAQLQVRIYAMLSAADPKLTEMLEAGPIQDGQDMLWIRSVKGFADGALGSRGAAMLEAYSDDSHNHGLLLTPEADLPALFELVLSSGFQLNVHAIGDRGNRLVLDNFAQAYEKVGGQSLRNRIEHAQVVSLEDIPRFKDLNIIASMQPVHATSDMNMAEDRIGKARLKGAYAWQTFLKQGTVLAAGSDFPVELANAFHGLHAAVTREDHEGQPPGGWQPAERLSVEQALRAFTLDGAYAAHQEKVLGNLESGKWADFILIDRNIFEIPPAQIWQTQVQQTWVAGQQRFQRKE</sequence>
<dbReference type="CDD" id="cd01300">
    <property type="entry name" value="YtcJ_like"/>
    <property type="match status" value="1"/>
</dbReference>
<dbReference type="EMBL" id="BMLS01000001">
    <property type="protein sequence ID" value="GGO64131.1"/>
    <property type="molecule type" value="Genomic_DNA"/>
</dbReference>
<name>A0A918DGQ3_9ALTE</name>
<feature type="chain" id="PRO_5037618341" evidence="1">
    <location>
        <begin position="21"/>
        <end position="551"/>
    </location>
</feature>
<evidence type="ECO:0000313" key="4">
    <source>
        <dbReference type="Proteomes" id="UP000606935"/>
    </source>
</evidence>
<dbReference type="Gene3D" id="3.10.310.70">
    <property type="match status" value="1"/>
</dbReference>
<dbReference type="Proteomes" id="UP000606935">
    <property type="component" value="Unassembled WGS sequence"/>
</dbReference>
<dbReference type="InterPro" id="IPR033932">
    <property type="entry name" value="YtcJ-like"/>
</dbReference>
<evidence type="ECO:0000256" key="1">
    <source>
        <dbReference type="SAM" id="SignalP"/>
    </source>
</evidence>
<dbReference type="InterPro" id="IPR032466">
    <property type="entry name" value="Metal_Hydrolase"/>
</dbReference>
<evidence type="ECO:0000259" key="2">
    <source>
        <dbReference type="Pfam" id="PF07969"/>
    </source>
</evidence>
<dbReference type="Pfam" id="PF07969">
    <property type="entry name" value="Amidohydro_3"/>
    <property type="match status" value="1"/>
</dbReference>
<dbReference type="PANTHER" id="PTHR22642:SF2">
    <property type="entry name" value="PROTEIN LONG AFTER FAR-RED 3"/>
    <property type="match status" value="1"/>
</dbReference>
<protein>
    <submittedName>
        <fullName evidence="3">Amidohydrolase</fullName>
    </submittedName>
</protein>
<dbReference type="SUPFAM" id="SSF51338">
    <property type="entry name" value="Composite domain of metallo-dependent hydrolases"/>
    <property type="match status" value="1"/>
</dbReference>
<dbReference type="InterPro" id="IPR011059">
    <property type="entry name" value="Metal-dep_hydrolase_composite"/>
</dbReference>
<evidence type="ECO:0000313" key="3">
    <source>
        <dbReference type="EMBL" id="GGO64131.1"/>
    </source>
</evidence>
<comment type="caution">
    <text evidence="3">The sequence shown here is derived from an EMBL/GenBank/DDBJ whole genome shotgun (WGS) entry which is preliminary data.</text>
</comment>
<gene>
    <name evidence="3" type="ORF">GCM10010982_02810</name>
</gene>
<dbReference type="Gene3D" id="3.20.20.140">
    <property type="entry name" value="Metal-dependent hydrolases"/>
    <property type="match status" value="1"/>
</dbReference>
<reference evidence="3" key="1">
    <citation type="journal article" date="2014" name="Int. J. Syst. Evol. Microbiol.">
        <title>Complete genome sequence of Corynebacterium casei LMG S-19264T (=DSM 44701T), isolated from a smear-ripened cheese.</title>
        <authorList>
            <consortium name="US DOE Joint Genome Institute (JGI-PGF)"/>
            <person name="Walter F."/>
            <person name="Albersmeier A."/>
            <person name="Kalinowski J."/>
            <person name="Ruckert C."/>
        </authorList>
    </citation>
    <scope>NUCLEOTIDE SEQUENCE</scope>
    <source>
        <strain evidence="3">CGMCC 1.7086</strain>
    </source>
</reference>
<feature type="signal peptide" evidence="1">
    <location>
        <begin position="1"/>
        <end position="20"/>
    </location>
</feature>
<dbReference type="AlphaFoldDB" id="A0A918DGQ3"/>
<reference evidence="3" key="2">
    <citation type="submission" date="2020-09" db="EMBL/GenBank/DDBJ databases">
        <authorList>
            <person name="Sun Q."/>
            <person name="Zhou Y."/>
        </authorList>
    </citation>
    <scope>NUCLEOTIDE SEQUENCE</scope>
    <source>
        <strain evidence="3">CGMCC 1.7086</strain>
    </source>
</reference>
<dbReference type="InterPro" id="IPR013108">
    <property type="entry name" value="Amidohydro_3"/>
</dbReference>
<dbReference type="PANTHER" id="PTHR22642">
    <property type="entry name" value="IMIDAZOLONEPROPIONASE"/>
    <property type="match status" value="1"/>
</dbReference>
<keyword evidence="4" id="KW-1185">Reference proteome</keyword>
<dbReference type="GO" id="GO:0016810">
    <property type="term" value="F:hydrolase activity, acting on carbon-nitrogen (but not peptide) bonds"/>
    <property type="evidence" value="ECO:0007669"/>
    <property type="project" value="InterPro"/>
</dbReference>
<accession>A0A918DGQ3</accession>
<feature type="domain" description="Amidohydrolase 3" evidence="2">
    <location>
        <begin position="68"/>
        <end position="545"/>
    </location>
</feature>
<proteinExistence type="predicted"/>
<organism evidence="3 4">
    <name type="scientific">Bowmanella pacifica</name>
    <dbReference type="NCBI Taxonomy" id="502051"/>
    <lineage>
        <taxon>Bacteria</taxon>
        <taxon>Pseudomonadati</taxon>
        <taxon>Pseudomonadota</taxon>
        <taxon>Gammaproteobacteria</taxon>
        <taxon>Alteromonadales</taxon>
        <taxon>Alteromonadaceae</taxon>
        <taxon>Bowmanella</taxon>
    </lineage>
</organism>
<dbReference type="Gene3D" id="2.30.40.10">
    <property type="entry name" value="Urease, subunit C, domain 1"/>
    <property type="match status" value="1"/>
</dbReference>